<dbReference type="Gene3D" id="2.40.30.200">
    <property type="match status" value="1"/>
</dbReference>
<feature type="domain" description="Siphovirus-type tail component RIFT-related" evidence="1">
    <location>
        <begin position="23"/>
        <end position="123"/>
    </location>
</feature>
<evidence type="ECO:0000259" key="2">
    <source>
        <dbReference type="Pfam" id="PF22768"/>
    </source>
</evidence>
<gene>
    <name evidence="3" type="ORF">MUA95_07950</name>
</gene>
<dbReference type="Pfam" id="PF05709">
    <property type="entry name" value="Sipho_tail"/>
    <property type="match status" value="1"/>
</dbReference>
<proteinExistence type="predicted"/>
<evidence type="ECO:0000313" key="3">
    <source>
        <dbReference type="EMBL" id="UXU56497.1"/>
    </source>
</evidence>
<dbReference type="RefSeq" id="WP_262608245.1">
    <property type="nucleotide sequence ID" value="NZ_CP094809.1"/>
</dbReference>
<feature type="domain" description="Siphovirus-type tail component C-terminal" evidence="2">
    <location>
        <begin position="431"/>
        <end position="494"/>
    </location>
</feature>
<organism evidence="3 4">
    <name type="scientific">Staphylococcus agnetis</name>
    <dbReference type="NCBI Taxonomy" id="985762"/>
    <lineage>
        <taxon>Bacteria</taxon>
        <taxon>Bacillati</taxon>
        <taxon>Bacillota</taxon>
        <taxon>Bacilli</taxon>
        <taxon>Bacillales</taxon>
        <taxon>Staphylococcaceae</taxon>
        <taxon>Staphylococcus</taxon>
    </lineage>
</organism>
<protein>
    <submittedName>
        <fullName evidence="3">Phage tail family protein</fullName>
    </submittedName>
</protein>
<dbReference type="Proteomes" id="UP001065705">
    <property type="component" value="Chromosome"/>
</dbReference>
<dbReference type="Pfam" id="PF22768">
    <property type="entry name" value="SPP1_Dit"/>
    <property type="match status" value="1"/>
</dbReference>
<dbReference type="InterPro" id="IPR008841">
    <property type="entry name" value="Siphovirus-type_tail_N"/>
</dbReference>
<sequence>MTNESIIVNDKKIEWLIVERGFQIPSFNFITETEKVPGRPGSLLKRRELNGYEFELPLIARNDYLVGRKNHDEIVNELVKFFDYDAPVKLQLSEKNWYWKAYFDGPIEIVSINHGFVSFKVKVILTDPYKYAVQGSQNTAIQDQVSVVNIGTANIKPTYTLTALKDSPYLHLGTDDRQYLAFGEPFIAGANIKDKRPRILLDNLNSLSGWSHMPTSGNIADNYSGGLIEGLMTTNPSKVSFIADNYGTTDKGWHGPAVRKSLSKSLDNWKLICAMKIYQKDNKGIGKGFFHFADESGKLVASLGLVDDTTAIGGTKAVIQIYDEYGNRKELVNYLGDKGTSYNDMEVYLLLQRHNNKFIVRTWSYYKDKNGKLQQRSRLNIDRTFNDKGKQYARPIRQVICYVARHSNYPVLPVYLNRVEVIEILDEVGYDYFIKKGDVVDIDTEAEVAYVNNIPIKNYKDIASTYFSIDKAHQEVIVNPTGTFDTVVKWQDRWL</sequence>
<name>A0ABD7TSI3_9STAP</name>
<evidence type="ECO:0000259" key="1">
    <source>
        <dbReference type="Pfam" id="PF05709"/>
    </source>
</evidence>
<dbReference type="InterPro" id="IPR054738">
    <property type="entry name" value="Siphovirus-type_tail_C"/>
</dbReference>
<dbReference type="EMBL" id="CP094809">
    <property type="protein sequence ID" value="UXU56497.1"/>
    <property type="molecule type" value="Genomic_DNA"/>
</dbReference>
<accession>A0ABD7TSI3</accession>
<evidence type="ECO:0000313" key="4">
    <source>
        <dbReference type="Proteomes" id="UP001065705"/>
    </source>
</evidence>
<reference evidence="3" key="1">
    <citation type="submission" date="2022-03" db="EMBL/GenBank/DDBJ databases">
        <title>Comparative Genomics of East African Camel-Associated Staphylococcaceae spp.: Diversity and Inheritance of Traits Involved in Host-Pathogen Interactions.</title>
        <authorList>
            <person name="Akarsu H."/>
            <person name="Liljander A."/>
            <person name="Younan M."/>
            <person name="Brodard I."/>
            <person name="Glucks I."/>
            <person name="Labroussaa F."/>
            <person name="Overesch G."/>
            <person name="Kuhnert P."/>
            <person name="Perreten V."/>
            <person name="Drexler J.F."/>
            <person name="Corman V.M."/>
            <person name="Falquet L."/>
            <person name="Jores J."/>
        </authorList>
    </citation>
    <scope>NUCLEOTIDE SEQUENCE</scope>
    <source>
        <strain evidence="3">IVB6197</strain>
    </source>
</reference>
<dbReference type="AlphaFoldDB" id="A0ABD7TSI3"/>